<dbReference type="Proteomes" id="UP000680706">
    <property type="component" value="Plasmid pAb134-01"/>
</dbReference>
<dbReference type="PROSITE" id="PS51257">
    <property type="entry name" value="PROKAR_LIPOPROTEIN"/>
    <property type="match status" value="1"/>
</dbReference>
<sequence>MLLLKKMMVWPMTALLVLVVAACGSVEDDYEVARFDRVGDELVMNGVISSSTPIDLRAALDENPKIKRIVMLDVPGSDDDYANLEAGRIVHERGLTTVIPSNGIIASGGTDFFLAGKKRVVVKGARIGVHSWSAEDYTALDLPKSDQEHDKYLKYYKSIGIDPLFYWYTLDAAPPEDVHWMTEAEMKRYKVGTQYTSAL</sequence>
<proteinExistence type="predicted"/>
<dbReference type="RefSeq" id="WP_075701301.1">
    <property type="nucleotide sequence ID" value="NZ_CP074127.1"/>
</dbReference>
<dbReference type="SUPFAM" id="SSF52096">
    <property type="entry name" value="ClpP/crotonase"/>
    <property type="match status" value="1"/>
</dbReference>
<evidence type="ECO:0000256" key="1">
    <source>
        <dbReference type="SAM" id="SignalP"/>
    </source>
</evidence>
<feature type="signal peptide" evidence="1">
    <location>
        <begin position="1"/>
        <end position="22"/>
    </location>
</feature>
<reference evidence="2 3" key="1">
    <citation type="journal article" date="2021" name="Angew. Chem. Int. Ed. Engl.">
        <title>A novel family of nonribosomal peptides modulate collective behavior in Pseudovibrio bacteria isolated from marine sponges.</title>
        <authorList>
            <person name="Ioca L.P."/>
            <person name="Dai Y."/>
            <person name="Kunakom S."/>
            <person name="Diaz-Espinosa J."/>
            <person name="Krunic A."/>
            <person name="Crnkovic C.M."/>
            <person name="Orjala J."/>
            <person name="Sanchez L.M."/>
            <person name="Ferreira A.G."/>
            <person name="Berlinck R.G.S."/>
            <person name="Eustaquio A.S."/>
        </authorList>
    </citation>
    <scope>NUCLEOTIDE SEQUENCE [LARGE SCALE GENOMIC DNA]</scope>
    <source>
        <strain evidence="2 3">Ab134</strain>
        <plasmid evidence="2 3">pAb134-01</plasmid>
    </source>
</reference>
<name>A0ABX8ATP4_9HYPH</name>
<keyword evidence="2" id="KW-0378">Hydrolase</keyword>
<dbReference type="InterPro" id="IPR029045">
    <property type="entry name" value="ClpP/crotonase-like_dom_sf"/>
</dbReference>
<evidence type="ECO:0000313" key="2">
    <source>
        <dbReference type="EMBL" id="QUS58439.1"/>
    </source>
</evidence>
<protein>
    <submittedName>
        <fullName evidence="2">Alpha/beta hydrolase</fullName>
    </submittedName>
</protein>
<dbReference type="GO" id="GO:0016787">
    <property type="term" value="F:hydrolase activity"/>
    <property type="evidence" value="ECO:0007669"/>
    <property type="project" value="UniProtKB-KW"/>
</dbReference>
<accession>A0ABX8ATP4</accession>
<keyword evidence="2" id="KW-0614">Plasmid</keyword>
<geneLocation type="plasmid" evidence="2 3">
    <name>pAb134-01</name>
</geneLocation>
<dbReference type="EMBL" id="CP074127">
    <property type="protein sequence ID" value="QUS58439.1"/>
    <property type="molecule type" value="Genomic_DNA"/>
</dbReference>
<organism evidence="2 3">
    <name type="scientific">Pseudovibrio brasiliensis</name>
    <dbReference type="NCBI Taxonomy" id="1898042"/>
    <lineage>
        <taxon>Bacteria</taxon>
        <taxon>Pseudomonadati</taxon>
        <taxon>Pseudomonadota</taxon>
        <taxon>Alphaproteobacteria</taxon>
        <taxon>Hyphomicrobiales</taxon>
        <taxon>Stappiaceae</taxon>
        <taxon>Pseudovibrio</taxon>
    </lineage>
</organism>
<evidence type="ECO:0000313" key="3">
    <source>
        <dbReference type="Proteomes" id="UP000680706"/>
    </source>
</evidence>
<keyword evidence="3" id="KW-1185">Reference proteome</keyword>
<feature type="chain" id="PRO_5046405532" evidence="1">
    <location>
        <begin position="23"/>
        <end position="199"/>
    </location>
</feature>
<keyword evidence="1" id="KW-0732">Signal</keyword>
<gene>
    <name evidence="2" type="ORF">KGB56_22180</name>
</gene>